<evidence type="ECO:0000313" key="2">
    <source>
        <dbReference type="Proteomes" id="UP000250321"/>
    </source>
</evidence>
<keyword evidence="2" id="KW-1185">Reference proteome</keyword>
<name>A0A314ZQ01_PRUYE</name>
<dbReference type="AlphaFoldDB" id="A0A314ZQ01"/>
<dbReference type="Proteomes" id="UP000250321">
    <property type="component" value="Unassembled WGS sequence"/>
</dbReference>
<dbReference type="EMBL" id="PJQY01000089">
    <property type="protein sequence ID" value="PQQ18971.1"/>
    <property type="molecule type" value="Genomic_DNA"/>
</dbReference>
<evidence type="ECO:0000313" key="1">
    <source>
        <dbReference type="EMBL" id="PQQ18971.1"/>
    </source>
</evidence>
<reference evidence="1 2" key="1">
    <citation type="submission" date="2018-02" db="EMBL/GenBank/DDBJ databases">
        <title>Draft genome of wild Prunus yedoensis var. nudiflora.</title>
        <authorList>
            <person name="Baek S."/>
            <person name="Kim J.-H."/>
            <person name="Choi K."/>
            <person name="Kim G.-B."/>
            <person name="Cho A."/>
            <person name="Jang H."/>
            <person name="Shin C.-H."/>
            <person name="Yu H.-J."/>
            <person name="Mun J.-H."/>
        </authorList>
    </citation>
    <scope>NUCLEOTIDE SEQUENCE [LARGE SCALE GENOMIC DNA]</scope>
    <source>
        <strain evidence="2">cv. Jeju island</strain>
        <tissue evidence="1">Leaf</tissue>
    </source>
</reference>
<gene>
    <name evidence="1" type="ORF">Pyn_27313</name>
</gene>
<comment type="caution">
    <text evidence="1">The sequence shown here is derived from an EMBL/GenBank/DDBJ whole genome shotgun (WGS) entry which is preliminary data.</text>
</comment>
<accession>A0A314ZQ01</accession>
<protein>
    <submittedName>
        <fullName evidence="1">Uncharacterized protein</fullName>
    </submittedName>
</protein>
<proteinExistence type="predicted"/>
<organism evidence="1 2">
    <name type="scientific">Prunus yedoensis var. nudiflora</name>
    <dbReference type="NCBI Taxonomy" id="2094558"/>
    <lineage>
        <taxon>Eukaryota</taxon>
        <taxon>Viridiplantae</taxon>
        <taxon>Streptophyta</taxon>
        <taxon>Embryophyta</taxon>
        <taxon>Tracheophyta</taxon>
        <taxon>Spermatophyta</taxon>
        <taxon>Magnoliopsida</taxon>
        <taxon>eudicotyledons</taxon>
        <taxon>Gunneridae</taxon>
        <taxon>Pentapetalae</taxon>
        <taxon>rosids</taxon>
        <taxon>fabids</taxon>
        <taxon>Rosales</taxon>
        <taxon>Rosaceae</taxon>
        <taxon>Amygdaloideae</taxon>
        <taxon>Amygdaleae</taxon>
        <taxon>Prunus</taxon>
    </lineage>
</organism>
<sequence length="76" mass="8096">MTSPPPRAAGRARLAFGLARLRGSHIQPGQKWPTGTCLLAWPPPNLGLGLLGGVALKSQLSEHIPHTWTFAFASKT</sequence>